<dbReference type="RefSeq" id="WP_184619450.1">
    <property type="nucleotide sequence ID" value="NZ_JACHEX010000003.1"/>
</dbReference>
<evidence type="ECO:0000313" key="4">
    <source>
        <dbReference type="Proteomes" id="UP000555828"/>
    </source>
</evidence>
<accession>A0A841GLE4</accession>
<protein>
    <submittedName>
        <fullName evidence="3">Glycosyltransferase involved in cell wall biosynthesis</fullName>
    </submittedName>
</protein>
<evidence type="ECO:0000259" key="1">
    <source>
        <dbReference type="Pfam" id="PF00534"/>
    </source>
</evidence>
<sequence length="396" mass="46299">MKILYINTLYEPFIGGGAEITIKHLVTGIRDLGHEVKVLSFWDKKDSEDLINKISLYRAKIPNLYLPYGEFEISFKKKLLWHFFDIYNPKSKKIVSEQVKKFNPDIISFHNLYGWSSSVWEVVDEFDIPAVQVLHDLYILCPRNMFKNGEVCDRQCFTCKVARFPWKLKSRKLEAVVGVSNFILNKYISLGYFKGVPIKKVIYNSRNIENISLEKKVDPKYINFGFIGTLSPSKGIELLLKSFHKVKKKHYKLFVAGSGKKDYVQYLHSRYKDDSIVFMGRVDPKKFFSRVDVTIVPSVWYEPLGMVVVESFAFGTPVIGSNIGGIPEMITADVNGMIFDPFKEGDLEEKMLIFEKRILEWRSKYESIKQSAKKFLDYKKWINQWEELYKLVIYKR</sequence>
<organism evidence="3 4">
    <name type="scientific">Thermosipho japonicus</name>
    <dbReference type="NCBI Taxonomy" id="90323"/>
    <lineage>
        <taxon>Bacteria</taxon>
        <taxon>Thermotogati</taxon>
        <taxon>Thermotogota</taxon>
        <taxon>Thermotogae</taxon>
        <taxon>Thermotogales</taxon>
        <taxon>Fervidobacteriaceae</taxon>
        <taxon>Thermosipho</taxon>
    </lineage>
</organism>
<comment type="caution">
    <text evidence="3">The sequence shown here is derived from an EMBL/GenBank/DDBJ whole genome shotgun (WGS) entry which is preliminary data.</text>
</comment>
<feature type="domain" description="Glycosyl transferase family 1" evidence="1">
    <location>
        <begin position="214"/>
        <end position="374"/>
    </location>
</feature>
<dbReference type="Proteomes" id="UP000555828">
    <property type="component" value="Unassembled WGS sequence"/>
</dbReference>
<dbReference type="AlphaFoldDB" id="A0A841GLE4"/>
<feature type="domain" description="Glycosyltransferase subfamily 4-like N-terminal" evidence="2">
    <location>
        <begin position="16"/>
        <end position="191"/>
    </location>
</feature>
<dbReference type="Gene3D" id="3.40.50.2000">
    <property type="entry name" value="Glycogen Phosphorylase B"/>
    <property type="match status" value="2"/>
</dbReference>
<dbReference type="InterPro" id="IPR028098">
    <property type="entry name" value="Glyco_trans_4-like_N"/>
</dbReference>
<dbReference type="InterPro" id="IPR001296">
    <property type="entry name" value="Glyco_trans_1"/>
</dbReference>
<reference evidence="3 4" key="1">
    <citation type="submission" date="2020-08" db="EMBL/GenBank/DDBJ databases">
        <title>Genomic Encyclopedia of Type Strains, Phase IV (KMG-IV): sequencing the most valuable type-strain genomes for metagenomic binning, comparative biology and taxonomic classification.</title>
        <authorList>
            <person name="Goeker M."/>
        </authorList>
    </citation>
    <scope>NUCLEOTIDE SEQUENCE [LARGE SCALE GENOMIC DNA]</scope>
    <source>
        <strain evidence="3 4">DSM 13481</strain>
    </source>
</reference>
<dbReference type="EMBL" id="JACHEX010000003">
    <property type="protein sequence ID" value="MBB6062815.1"/>
    <property type="molecule type" value="Genomic_DNA"/>
</dbReference>
<gene>
    <name evidence="3" type="ORF">HNP65_001267</name>
</gene>
<dbReference type="Pfam" id="PF13439">
    <property type="entry name" value="Glyco_transf_4"/>
    <property type="match status" value="1"/>
</dbReference>
<evidence type="ECO:0000259" key="2">
    <source>
        <dbReference type="Pfam" id="PF13439"/>
    </source>
</evidence>
<keyword evidence="4" id="KW-1185">Reference proteome</keyword>
<dbReference type="CDD" id="cd03823">
    <property type="entry name" value="GT4_ExpE7-like"/>
    <property type="match status" value="1"/>
</dbReference>
<dbReference type="PANTHER" id="PTHR12526:SF630">
    <property type="entry name" value="GLYCOSYLTRANSFERASE"/>
    <property type="match status" value="1"/>
</dbReference>
<dbReference type="PANTHER" id="PTHR12526">
    <property type="entry name" value="GLYCOSYLTRANSFERASE"/>
    <property type="match status" value="1"/>
</dbReference>
<dbReference type="SUPFAM" id="SSF53756">
    <property type="entry name" value="UDP-Glycosyltransferase/glycogen phosphorylase"/>
    <property type="match status" value="1"/>
</dbReference>
<dbReference type="Pfam" id="PF00534">
    <property type="entry name" value="Glycos_transf_1"/>
    <property type="match status" value="1"/>
</dbReference>
<name>A0A841GLE4_9BACT</name>
<keyword evidence="3" id="KW-0808">Transferase</keyword>
<evidence type="ECO:0000313" key="3">
    <source>
        <dbReference type="EMBL" id="MBB6062815.1"/>
    </source>
</evidence>
<proteinExistence type="predicted"/>
<dbReference type="GO" id="GO:0016757">
    <property type="term" value="F:glycosyltransferase activity"/>
    <property type="evidence" value="ECO:0007669"/>
    <property type="project" value="InterPro"/>
</dbReference>